<dbReference type="InterPro" id="IPR021436">
    <property type="entry name" value="DUF3085"/>
</dbReference>
<reference evidence="1 2" key="1">
    <citation type="journal article" date="2014" name="Int. J. Syst. Evol. Microbiol.">
        <title>Complete genome sequence of Corynebacterium casei LMG S-19264T (=DSM 44701T), isolated from a smear-ripened cheese.</title>
        <authorList>
            <consortium name="US DOE Joint Genome Institute (JGI-PGF)"/>
            <person name="Walter F."/>
            <person name="Albersmeier A."/>
            <person name="Kalinowski J."/>
            <person name="Ruckert C."/>
        </authorList>
    </citation>
    <scope>NUCLEOTIDE SEQUENCE [LARGE SCALE GENOMIC DNA]</scope>
    <source>
        <strain evidence="1 2">CGMCC 1.15896</strain>
    </source>
</reference>
<accession>A0A916RPV4</accession>
<name>A0A916RPV4_9HYPH</name>
<keyword evidence="2" id="KW-1185">Reference proteome</keyword>
<dbReference type="RefSeq" id="WP_127071428.1">
    <property type="nucleotide sequence ID" value="NZ_BMKB01000011.1"/>
</dbReference>
<dbReference type="OrthoDB" id="7277249at2"/>
<dbReference type="Proteomes" id="UP000596977">
    <property type="component" value="Unassembled WGS sequence"/>
</dbReference>
<evidence type="ECO:0008006" key="3">
    <source>
        <dbReference type="Google" id="ProtNLM"/>
    </source>
</evidence>
<evidence type="ECO:0000313" key="2">
    <source>
        <dbReference type="Proteomes" id="UP000596977"/>
    </source>
</evidence>
<dbReference type="Pfam" id="PF11284">
    <property type="entry name" value="DUF3085"/>
    <property type="match status" value="1"/>
</dbReference>
<comment type="caution">
    <text evidence="1">The sequence shown here is derived from an EMBL/GenBank/DDBJ whole genome shotgun (WGS) entry which is preliminary data.</text>
</comment>
<evidence type="ECO:0000313" key="1">
    <source>
        <dbReference type="EMBL" id="GGA64253.1"/>
    </source>
</evidence>
<proteinExistence type="predicted"/>
<organism evidence="1 2">
    <name type="scientific">Pelagibacterium lentulum</name>
    <dbReference type="NCBI Taxonomy" id="2029865"/>
    <lineage>
        <taxon>Bacteria</taxon>
        <taxon>Pseudomonadati</taxon>
        <taxon>Pseudomonadota</taxon>
        <taxon>Alphaproteobacteria</taxon>
        <taxon>Hyphomicrobiales</taxon>
        <taxon>Devosiaceae</taxon>
        <taxon>Pelagibacterium</taxon>
    </lineage>
</organism>
<gene>
    <name evidence="1" type="ORF">GCM10011499_38360</name>
</gene>
<sequence>MFTFPILGVRKVIERGIKDAAANGGFRNPYYGTRPGEGEKPGLWLVGDQGVYIMSNGKLGEGQKALVIYSAECHPAGNPDWWDYKRRWFGGDDGIEFIEADQLIPDFDRNFRATHLQVWLSETEIRFSLITR</sequence>
<dbReference type="EMBL" id="BMKB01000011">
    <property type="protein sequence ID" value="GGA64253.1"/>
    <property type="molecule type" value="Genomic_DNA"/>
</dbReference>
<dbReference type="AlphaFoldDB" id="A0A916RPV4"/>
<protein>
    <recommendedName>
        <fullName evidence="3">DUF3085 domain-containing protein</fullName>
    </recommendedName>
</protein>